<accession>A0A0R1RW29</accession>
<name>A0A0R1RW29_9LACO</name>
<dbReference type="PATRIC" id="fig|1423747.3.peg.900"/>
<evidence type="ECO:0000259" key="1">
    <source>
        <dbReference type="Pfam" id="PF01345"/>
    </source>
</evidence>
<dbReference type="STRING" id="1423747.FC69_GL000881"/>
<dbReference type="Proteomes" id="UP000051264">
    <property type="component" value="Unassembled WGS sequence"/>
</dbReference>
<gene>
    <name evidence="2" type="ORF">FC69_GL000881</name>
</gene>
<feature type="domain" description="DUF11" evidence="1">
    <location>
        <begin position="402"/>
        <end position="529"/>
    </location>
</feature>
<dbReference type="SUPFAM" id="SSF63829">
    <property type="entry name" value="Calcium-dependent phosphotriesterase"/>
    <property type="match status" value="1"/>
</dbReference>
<comment type="caution">
    <text evidence="2">The sequence shown here is derived from an EMBL/GenBank/DDBJ whole genome shotgun (WGS) entry which is preliminary data.</text>
</comment>
<evidence type="ECO:0000313" key="2">
    <source>
        <dbReference type="EMBL" id="KRL61303.1"/>
    </source>
</evidence>
<dbReference type="InterPro" id="IPR047589">
    <property type="entry name" value="DUF11_rpt"/>
</dbReference>
<dbReference type="Pfam" id="PF01345">
    <property type="entry name" value="DUF11"/>
    <property type="match status" value="1"/>
</dbReference>
<proteinExistence type="predicted"/>
<dbReference type="AlphaFoldDB" id="A0A0R1RW29"/>
<protein>
    <recommendedName>
        <fullName evidence="1">DUF11 domain-containing protein</fullName>
    </recommendedName>
</protein>
<dbReference type="EMBL" id="AZEX01000023">
    <property type="protein sequence ID" value="KRL61303.1"/>
    <property type="molecule type" value="Genomic_DNA"/>
</dbReference>
<evidence type="ECO:0000313" key="3">
    <source>
        <dbReference type="Proteomes" id="UP000051264"/>
    </source>
</evidence>
<dbReference type="SUPFAM" id="SSF49401">
    <property type="entry name" value="Bacterial adhesins"/>
    <property type="match status" value="1"/>
</dbReference>
<dbReference type="InterPro" id="IPR008966">
    <property type="entry name" value="Adhesion_dom_sf"/>
</dbReference>
<dbReference type="InterPro" id="IPR001434">
    <property type="entry name" value="OmcB-like_DUF11"/>
</dbReference>
<dbReference type="NCBIfam" id="TIGR01451">
    <property type="entry name" value="B_ant_repeat"/>
    <property type="match status" value="1"/>
</dbReference>
<reference evidence="2 3" key="1">
    <citation type="journal article" date="2015" name="Genome Announc.">
        <title>Expanding the biotechnology potential of lactobacilli through comparative genomics of 213 strains and associated genera.</title>
        <authorList>
            <person name="Sun Z."/>
            <person name="Harris H.M."/>
            <person name="McCann A."/>
            <person name="Guo C."/>
            <person name="Argimon S."/>
            <person name="Zhang W."/>
            <person name="Yang X."/>
            <person name="Jeffery I.B."/>
            <person name="Cooney J.C."/>
            <person name="Kagawa T.F."/>
            <person name="Liu W."/>
            <person name="Song Y."/>
            <person name="Salvetti E."/>
            <person name="Wrobel A."/>
            <person name="Rasinkangas P."/>
            <person name="Parkhill J."/>
            <person name="Rea M.C."/>
            <person name="O'Sullivan O."/>
            <person name="Ritari J."/>
            <person name="Douillard F.P."/>
            <person name="Paul Ross R."/>
            <person name="Yang R."/>
            <person name="Briner A.E."/>
            <person name="Felis G.E."/>
            <person name="de Vos W.M."/>
            <person name="Barrangou R."/>
            <person name="Klaenhammer T.R."/>
            <person name="Caufield P.W."/>
            <person name="Cui Y."/>
            <person name="Zhang H."/>
            <person name="O'Toole P.W."/>
        </authorList>
    </citation>
    <scope>NUCLEOTIDE SEQUENCE [LARGE SCALE GENOMIC DNA]</scope>
    <source>
        <strain evidence="2 3">DSM 14340</strain>
    </source>
</reference>
<organism evidence="2 3">
    <name type="scientific">Latilactobacillus fuchuensis DSM 14340 = JCM 11249</name>
    <dbReference type="NCBI Taxonomy" id="1423747"/>
    <lineage>
        <taxon>Bacteria</taxon>
        <taxon>Bacillati</taxon>
        <taxon>Bacillota</taxon>
        <taxon>Bacilli</taxon>
        <taxon>Lactobacillales</taxon>
        <taxon>Lactobacillaceae</taxon>
        <taxon>Latilactobacillus</taxon>
    </lineage>
</organism>
<dbReference type="eggNOG" id="COG4886">
    <property type="taxonomic scope" value="Bacteria"/>
</dbReference>
<dbReference type="Gene3D" id="2.60.40.740">
    <property type="match status" value="1"/>
</dbReference>
<sequence>MVLIGIGGILWGPQLLAGDATVTDLTLKTTVKAQTILVDVDDQNPNDQKIVMPLPKNIDYQQTSYANAAVTVDQANQQLVIDWLAGQPKQIQIKLTAAEPGDYQMKLQTVRDGVSVESKPVVAQTTAPKVATNNSSVIVNRTAAVAKVTGRAMTMNDSDVYSLSGYNLSRLTAADLTNNIVKVIESVTYPTNTAVYNNDISYYNGKLYTFNSAAGTFAIWNANGTHTVSKKYNQAVGKMTVSTISADGQFYGYYSDGTNFHLSKLNSNTGDFSDKVLVFNTDDEKKIFGINGDSVVDGDGYIWKASNYVSNNVSTAYVQKIDVTSGKVLQTIHVRLADGSYKISSIVALAFLPNGQLVIGGENKFGTINLSTGVVSYMSGTLASGDIASGSTPYLNTHLTADLSASPTVDTLLRRDDVVTYTLKVANDGNLASSNTAVTNAMPAGTTYVPNSTMLNGASAADVNGTSPLVAGLPIKSASSADGVVGKGQPVTITYKVKVNRNVKDQDKIIDQATVKSQNNADLTSNQLTHTVSIVNPPKAQYAVQVLNNYTVPDDKRILLGDQLQVRYQVKNAQSSNSAFQKDKATWSFKLPEGADLDSTEATINKSYGTSTTVPVSQIYDAKTRLITINSATVGDFKLDAQDTVSVDLKVQVSDSDLSLVGENIESVHTVSGTDLNGDQQTLTSDGAIGYGPIYSGKLRFKEVPATISFADSRIASKTTESKRKLADWKIIVDDSRRRKNNWHVTAKLSTPFESTDGSQLAGDSLVFRKTDTADQYIDSTSNVDVYDGISTTTEDDYDISWAAANGPLLQIAPGTAKVGTYQGTLQWTLIDAPV</sequence>